<protein>
    <submittedName>
        <fullName evidence="1">Uncharacterized protein</fullName>
    </submittedName>
</protein>
<keyword evidence="2" id="KW-1185">Reference proteome</keyword>
<evidence type="ECO:0000313" key="1">
    <source>
        <dbReference type="EMBL" id="SFK47696.1"/>
    </source>
</evidence>
<proteinExistence type="predicted"/>
<sequence>MDIAALIISGLSLVVAGIGTYWSNRRSKEALAGSRRAAADARWSARQEAVQRLTCPGTRNPDWRTSFAQHGVV</sequence>
<dbReference type="AlphaFoldDB" id="A0A1I3ZVN2"/>
<dbReference type="STRING" id="115433.SAMN05421835_12239"/>
<evidence type="ECO:0000313" key="2">
    <source>
        <dbReference type="Proteomes" id="UP000199025"/>
    </source>
</evidence>
<dbReference type="Proteomes" id="UP000199025">
    <property type="component" value="Unassembled WGS sequence"/>
</dbReference>
<name>A0A1I3ZVN2_9PSEU</name>
<accession>A0A1I3ZVN2</accession>
<gene>
    <name evidence="1" type="ORF">SAMN05421835_12239</name>
</gene>
<organism evidence="1 2">
    <name type="scientific">Amycolatopsis sacchari</name>
    <dbReference type="NCBI Taxonomy" id="115433"/>
    <lineage>
        <taxon>Bacteria</taxon>
        <taxon>Bacillati</taxon>
        <taxon>Actinomycetota</taxon>
        <taxon>Actinomycetes</taxon>
        <taxon>Pseudonocardiales</taxon>
        <taxon>Pseudonocardiaceae</taxon>
        <taxon>Amycolatopsis</taxon>
    </lineage>
</organism>
<dbReference type="EMBL" id="FORP01000022">
    <property type="protein sequence ID" value="SFK47696.1"/>
    <property type="molecule type" value="Genomic_DNA"/>
</dbReference>
<reference evidence="1 2" key="1">
    <citation type="submission" date="2016-10" db="EMBL/GenBank/DDBJ databases">
        <authorList>
            <person name="de Groot N.N."/>
        </authorList>
    </citation>
    <scope>NUCLEOTIDE SEQUENCE [LARGE SCALE GENOMIC DNA]</scope>
    <source>
        <strain evidence="1 2">DSM 44468</strain>
    </source>
</reference>
<dbReference type="RefSeq" id="WP_143249958.1">
    <property type="nucleotide sequence ID" value="NZ_FORP01000022.1"/>
</dbReference>